<evidence type="ECO:0000259" key="3">
    <source>
        <dbReference type="Pfam" id="PF25137"/>
    </source>
</evidence>
<evidence type="ECO:0000313" key="4">
    <source>
        <dbReference type="EMBL" id="KKK34298.1"/>
    </source>
</evidence>
<dbReference type="InterPro" id="IPR056798">
    <property type="entry name" value="ADH_Fe_C"/>
</dbReference>
<dbReference type="Pfam" id="PF00465">
    <property type="entry name" value="Fe-ADH"/>
    <property type="match status" value="1"/>
</dbReference>
<dbReference type="SUPFAM" id="SSF56796">
    <property type="entry name" value="Dehydroquinate synthase-like"/>
    <property type="match status" value="1"/>
</dbReference>
<gene>
    <name evidence="4" type="ORF">WN59_08480</name>
</gene>
<dbReference type="OrthoDB" id="9815791at2"/>
<dbReference type="Pfam" id="PF25137">
    <property type="entry name" value="ADH_Fe_C"/>
    <property type="match status" value="1"/>
</dbReference>
<dbReference type="RefSeq" id="WP_046515694.1">
    <property type="nucleotide sequence ID" value="NZ_LAYZ01000023.1"/>
</dbReference>
<reference evidence="4 5" key="1">
    <citation type="submission" date="2015-04" db="EMBL/GenBank/DDBJ databases">
        <title>Taxonomic description and genome sequence of Salinicoccus sediminis sp. nov., a novel hyper halotolerant bacterium isolated from marine sediment.</title>
        <authorList>
            <person name="Mathan Kumar R."/>
            <person name="Kaur G."/>
            <person name="Kumar N."/>
            <person name="Kumar A."/>
            <person name="Singh N.K."/>
            <person name="Kaur N."/>
            <person name="Mayilraj S."/>
        </authorList>
    </citation>
    <scope>NUCLEOTIDE SEQUENCE [LARGE SCALE GENOMIC DNA]</scope>
    <source>
        <strain evidence="4 5">SV-16</strain>
    </source>
</reference>
<sequence>MFSFNNPVEIKFGEGIFTRLNEFVEDFGYERIVVAASGSQVKNGVVELIESLLGSKVREVVTGIEANPTLTNVESIASAMYEHDAHAVIATGGGSVMDAAKAAAASYMQGIGADELFGHTDFTEALPIIAIPSTSGSASEVTPTSVISDKENGLKVPLAGKGLYPKLAVVDPELTFTCPPNVTAVSGIDVICHALDCLGSIKSNPISDALAVRAAGLAFRNLEAAFLEPENREARRNMSLGSMLAGVAFSQTGTTASHAMSYYLTSHFSIPHGEACAFSLDEWFVINAEADSRLHQHAKDIGFEDAGDLVRRFNELKGKVGLRLTLKELGIGQEAMEDIAEETLKQANMKNNIAQLDKSEIVQLLERKEG</sequence>
<dbReference type="Proteomes" id="UP000034287">
    <property type="component" value="Unassembled WGS sequence"/>
</dbReference>
<evidence type="ECO:0000259" key="2">
    <source>
        <dbReference type="Pfam" id="PF00465"/>
    </source>
</evidence>
<dbReference type="GO" id="GO:0004022">
    <property type="term" value="F:alcohol dehydrogenase (NAD+) activity"/>
    <property type="evidence" value="ECO:0007669"/>
    <property type="project" value="UniProtKB-ARBA"/>
</dbReference>
<keyword evidence="5" id="KW-1185">Reference proteome</keyword>
<feature type="domain" description="Alcohol dehydrogenase iron-type/glycerol dehydrogenase GldA" evidence="2">
    <location>
        <begin position="7"/>
        <end position="172"/>
    </location>
</feature>
<name>A0A0M2SJ41_9STAP</name>
<organism evidence="4 5">
    <name type="scientific">Salinicoccus sediminis</name>
    <dbReference type="NCBI Taxonomy" id="1432562"/>
    <lineage>
        <taxon>Bacteria</taxon>
        <taxon>Bacillati</taxon>
        <taxon>Bacillota</taxon>
        <taxon>Bacilli</taxon>
        <taxon>Bacillales</taxon>
        <taxon>Staphylococcaceae</taxon>
        <taxon>Salinicoccus</taxon>
    </lineage>
</organism>
<dbReference type="STRING" id="1432562.WN59_08480"/>
<dbReference type="Gene3D" id="1.20.1090.10">
    <property type="entry name" value="Dehydroquinate synthase-like - alpha domain"/>
    <property type="match status" value="1"/>
</dbReference>
<dbReference type="FunFam" id="3.40.50.1970:FF:000003">
    <property type="entry name" value="Alcohol dehydrogenase, iron-containing"/>
    <property type="match status" value="1"/>
</dbReference>
<dbReference type="PATRIC" id="fig|1432562.3.peg.1671"/>
<proteinExistence type="predicted"/>
<evidence type="ECO:0000256" key="1">
    <source>
        <dbReference type="ARBA" id="ARBA00023002"/>
    </source>
</evidence>
<dbReference type="EMBL" id="LAYZ01000023">
    <property type="protein sequence ID" value="KKK34298.1"/>
    <property type="molecule type" value="Genomic_DNA"/>
</dbReference>
<feature type="domain" description="Fe-containing alcohol dehydrogenase-like C-terminal" evidence="3">
    <location>
        <begin position="183"/>
        <end position="367"/>
    </location>
</feature>
<keyword evidence="1" id="KW-0560">Oxidoreductase</keyword>
<dbReference type="InterPro" id="IPR039697">
    <property type="entry name" value="Alcohol_dehydrogenase_Fe"/>
</dbReference>
<protein>
    <submittedName>
        <fullName evidence="4">Uncharacterized protein</fullName>
    </submittedName>
</protein>
<dbReference type="PANTHER" id="PTHR11496">
    <property type="entry name" value="ALCOHOL DEHYDROGENASE"/>
    <property type="match status" value="1"/>
</dbReference>
<dbReference type="AlphaFoldDB" id="A0A0M2SJ41"/>
<comment type="caution">
    <text evidence="4">The sequence shown here is derived from an EMBL/GenBank/DDBJ whole genome shotgun (WGS) entry which is preliminary data.</text>
</comment>
<evidence type="ECO:0000313" key="5">
    <source>
        <dbReference type="Proteomes" id="UP000034287"/>
    </source>
</evidence>
<dbReference type="PANTHER" id="PTHR11496:SF83">
    <property type="entry name" value="HYDROXYACID-OXOACID TRANSHYDROGENASE, MITOCHONDRIAL"/>
    <property type="match status" value="1"/>
</dbReference>
<dbReference type="GO" id="GO:0046872">
    <property type="term" value="F:metal ion binding"/>
    <property type="evidence" value="ECO:0007669"/>
    <property type="project" value="InterPro"/>
</dbReference>
<dbReference type="Gene3D" id="3.40.50.1970">
    <property type="match status" value="1"/>
</dbReference>
<dbReference type="InterPro" id="IPR001670">
    <property type="entry name" value="ADH_Fe/GldA"/>
</dbReference>
<accession>A0A0M2SJ41</accession>